<keyword evidence="4" id="KW-0449">Lipoprotein</keyword>
<evidence type="ECO:0000313" key="7">
    <source>
        <dbReference type="Proteomes" id="UP001596162"/>
    </source>
</evidence>
<dbReference type="RefSeq" id="WP_376859400.1">
    <property type="nucleotide sequence ID" value="NZ_JBHSLA010000002.1"/>
</dbReference>
<comment type="caution">
    <text evidence="6">The sequence shown here is derived from an EMBL/GenBank/DDBJ whole genome shotgun (WGS) entry which is preliminary data.</text>
</comment>
<dbReference type="Proteomes" id="UP001596162">
    <property type="component" value="Unassembled WGS sequence"/>
</dbReference>
<name>A0ABW0C407_9FLAO</name>
<evidence type="ECO:0000313" key="6">
    <source>
        <dbReference type="EMBL" id="MFC5194927.1"/>
    </source>
</evidence>
<dbReference type="InterPro" id="IPR036328">
    <property type="entry name" value="MliC_sf"/>
</dbReference>
<keyword evidence="1" id="KW-0732">Signal</keyword>
<keyword evidence="2" id="KW-0472">Membrane</keyword>
<keyword evidence="3" id="KW-0564">Palmitate</keyword>
<feature type="domain" description="C-type lysozyme inhibitor" evidence="5">
    <location>
        <begin position="128"/>
        <end position="187"/>
    </location>
</feature>
<proteinExistence type="predicted"/>
<evidence type="ECO:0000256" key="1">
    <source>
        <dbReference type="ARBA" id="ARBA00022729"/>
    </source>
</evidence>
<evidence type="ECO:0000256" key="4">
    <source>
        <dbReference type="ARBA" id="ARBA00023288"/>
    </source>
</evidence>
<evidence type="ECO:0000259" key="5">
    <source>
        <dbReference type="Pfam" id="PF09864"/>
    </source>
</evidence>
<accession>A0ABW0C407</accession>
<organism evidence="6 7">
    <name type="scientific">Bizionia hallyeonensis</name>
    <dbReference type="NCBI Taxonomy" id="1123757"/>
    <lineage>
        <taxon>Bacteria</taxon>
        <taxon>Pseudomonadati</taxon>
        <taxon>Bacteroidota</taxon>
        <taxon>Flavobacteriia</taxon>
        <taxon>Flavobacteriales</taxon>
        <taxon>Flavobacteriaceae</taxon>
        <taxon>Bizionia</taxon>
    </lineage>
</organism>
<feature type="domain" description="C-type lysozyme inhibitor" evidence="5">
    <location>
        <begin position="51"/>
        <end position="110"/>
    </location>
</feature>
<protein>
    <submittedName>
        <fullName evidence="6">MliC family protein</fullName>
    </submittedName>
</protein>
<dbReference type="SUPFAM" id="SSF141488">
    <property type="entry name" value="YdhA-like"/>
    <property type="match status" value="2"/>
</dbReference>
<gene>
    <name evidence="6" type="ORF">ACFPH8_06265</name>
</gene>
<dbReference type="InterPro" id="IPR018660">
    <property type="entry name" value="MliC"/>
</dbReference>
<dbReference type="Gene3D" id="2.40.128.200">
    <property type="match status" value="2"/>
</dbReference>
<dbReference type="EMBL" id="JBHSLA010000002">
    <property type="protein sequence ID" value="MFC5194927.1"/>
    <property type="molecule type" value="Genomic_DNA"/>
</dbReference>
<keyword evidence="7" id="KW-1185">Reference proteome</keyword>
<evidence type="ECO:0000256" key="2">
    <source>
        <dbReference type="ARBA" id="ARBA00023136"/>
    </source>
</evidence>
<reference evidence="7" key="1">
    <citation type="journal article" date="2019" name="Int. J. Syst. Evol. Microbiol.">
        <title>The Global Catalogue of Microorganisms (GCM) 10K type strain sequencing project: providing services to taxonomists for standard genome sequencing and annotation.</title>
        <authorList>
            <consortium name="The Broad Institute Genomics Platform"/>
            <consortium name="The Broad Institute Genome Sequencing Center for Infectious Disease"/>
            <person name="Wu L."/>
            <person name="Ma J."/>
        </authorList>
    </citation>
    <scope>NUCLEOTIDE SEQUENCE [LARGE SCALE GENOMIC DNA]</scope>
    <source>
        <strain evidence="7">JCM 17978</strain>
    </source>
</reference>
<sequence length="192" mass="21367">MKKNFLALGVVATLFLNACKETPKQDQAETSTTEVVDNTQDDIVETSSTNDEGQTLQLKFNNSEGTVTLNFKGDMVTLTQEKAASGIWYKNENYELRGKGNDLELTKAGDVIFKHEDNIVAYSIKNKDGETLDMTFNNSTNKVKLYVNGGEQIELDAEKAASGIWYKNSQYELRGKGENLTLTKDGKVVFEN</sequence>
<evidence type="ECO:0000256" key="3">
    <source>
        <dbReference type="ARBA" id="ARBA00023139"/>
    </source>
</evidence>
<dbReference type="Pfam" id="PF09864">
    <property type="entry name" value="MliC"/>
    <property type="match status" value="2"/>
</dbReference>